<keyword evidence="5" id="KW-0676">Redox-active center</keyword>
<organism evidence="7 8">
    <name type="scientific">Luedemannella helvata</name>
    <dbReference type="NCBI Taxonomy" id="349315"/>
    <lineage>
        <taxon>Bacteria</taxon>
        <taxon>Bacillati</taxon>
        <taxon>Actinomycetota</taxon>
        <taxon>Actinomycetes</taxon>
        <taxon>Micromonosporales</taxon>
        <taxon>Micromonosporaceae</taxon>
        <taxon>Luedemannella</taxon>
    </lineage>
</organism>
<evidence type="ECO:0000256" key="5">
    <source>
        <dbReference type="ARBA" id="ARBA00023284"/>
    </source>
</evidence>
<gene>
    <name evidence="7" type="ORF">GCM10009681_26050</name>
</gene>
<dbReference type="InterPro" id="IPR013766">
    <property type="entry name" value="Thioredoxin_domain"/>
</dbReference>
<dbReference type="InterPro" id="IPR050553">
    <property type="entry name" value="Thioredoxin_ResA/DsbE_sf"/>
</dbReference>
<evidence type="ECO:0000256" key="3">
    <source>
        <dbReference type="ARBA" id="ARBA00022968"/>
    </source>
</evidence>
<dbReference type="InterPro" id="IPR013740">
    <property type="entry name" value="Redoxin"/>
</dbReference>
<evidence type="ECO:0000256" key="4">
    <source>
        <dbReference type="ARBA" id="ARBA00023157"/>
    </source>
</evidence>
<keyword evidence="4" id="KW-1015">Disulfide bond</keyword>
<keyword evidence="3" id="KW-0735">Signal-anchor</keyword>
<dbReference type="CDD" id="cd02966">
    <property type="entry name" value="TlpA_like_family"/>
    <property type="match status" value="1"/>
</dbReference>
<comment type="subcellular location">
    <subcellularLocation>
        <location evidence="1">Cell envelope</location>
    </subcellularLocation>
</comment>
<comment type="caution">
    <text evidence="7">The sequence shown here is derived from an EMBL/GenBank/DDBJ whole genome shotgun (WGS) entry which is preliminary data.</text>
</comment>
<dbReference type="InterPro" id="IPR017937">
    <property type="entry name" value="Thioredoxin_CS"/>
</dbReference>
<evidence type="ECO:0000259" key="6">
    <source>
        <dbReference type="PROSITE" id="PS51352"/>
    </source>
</evidence>
<dbReference type="PROSITE" id="PS51352">
    <property type="entry name" value="THIOREDOXIN_2"/>
    <property type="match status" value="1"/>
</dbReference>
<evidence type="ECO:0000256" key="1">
    <source>
        <dbReference type="ARBA" id="ARBA00004196"/>
    </source>
</evidence>
<keyword evidence="8" id="KW-1185">Reference proteome</keyword>
<dbReference type="PROSITE" id="PS00194">
    <property type="entry name" value="THIOREDOXIN_1"/>
    <property type="match status" value="1"/>
</dbReference>
<dbReference type="Proteomes" id="UP001500655">
    <property type="component" value="Unassembled WGS sequence"/>
</dbReference>
<dbReference type="Gene3D" id="3.40.30.10">
    <property type="entry name" value="Glutaredoxin"/>
    <property type="match status" value="1"/>
</dbReference>
<dbReference type="InterPro" id="IPR036249">
    <property type="entry name" value="Thioredoxin-like_sf"/>
</dbReference>
<proteinExistence type="predicted"/>
<dbReference type="Pfam" id="PF08534">
    <property type="entry name" value="Redoxin"/>
    <property type="match status" value="1"/>
</dbReference>
<evidence type="ECO:0000313" key="7">
    <source>
        <dbReference type="EMBL" id="GAA1753798.1"/>
    </source>
</evidence>
<dbReference type="SUPFAM" id="SSF52833">
    <property type="entry name" value="Thioredoxin-like"/>
    <property type="match status" value="1"/>
</dbReference>
<evidence type="ECO:0000256" key="2">
    <source>
        <dbReference type="ARBA" id="ARBA00022748"/>
    </source>
</evidence>
<evidence type="ECO:0000313" key="8">
    <source>
        <dbReference type="Proteomes" id="UP001500655"/>
    </source>
</evidence>
<protein>
    <submittedName>
        <fullName evidence="7">TlpA disulfide reductase family protein</fullName>
    </submittedName>
</protein>
<name>A0ABP4WJG7_9ACTN</name>
<keyword evidence="3" id="KW-0812">Transmembrane</keyword>
<feature type="domain" description="Thioredoxin" evidence="6">
    <location>
        <begin position="43"/>
        <end position="179"/>
    </location>
</feature>
<dbReference type="PANTHER" id="PTHR42852:SF6">
    <property type="entry name" value="THIOL:DISULFIDE INTERCHANGE PROTEIN DSBE"/>
    <property type="match status" value="1"/>
</dbReference>
<dbReference type="EMBL" id="BAAALS010000011">
    <property type="protein sequence ID" value="GAA1753798.1"/>
    <property type="molecule type" value="Genomic_DNA"/>
</dbReference>
<sequence length="183" mass="18749">MLAVAAALSALVLAACSGTGDERAQESSPFAACPPAAPTSTAPAGGTPVPDIALDCFAGGPRVSLRTLGRPAVVNFFASWCAPCRAELPAVQRLADTGQVLVLGVVTRDTRSAAADLATETGVRFPAVFDPDQALLARLGRTALPVTLFVDATGRIAHVHTDAALSDATLTQLVRDKLHVDLP</sequence>
<reference evidence="8" key="1">
    <citation type="journal article" date="2019" name="Int. J. Syst. Evol. Microbiol.">
        <title>The Global Catalogue of Microorganisms (GCM) 10K type strain sequencing project: providing services to taxonomists for standard genome sequencing and annotation.</title>
        <authorList>
            <consortium name="The Broad Institute Genomics Platform"/>
            <consortium name="The Broad Institute Genome Sequencing Center for Infectious Disease"/>
            <person name="Wu L."/>
            <person name="Ma J."/>
        </authorList>
    </citation>
    <scope>NUCLEOTIDE SEQUENCE [LARGE SCALE GENOMIC DNA]</scope>
    <source>
        <strain evidence="8">JCM 13249</strain>
    </source>
</reference>
<dbReference type="PANTHER" id="PTHR42852">
    <property type="entry name" value="THIOL:DISULFIDE INTERCHANGE PROTEIN DSBE"/>
    <property type="match status" value="1"/>
</dbReference>
<keyword evidence="2" id="KW-0201">Cytochrome c-type biogenesis</keyword>
<accession>A0ABP4WJG7</accession>